<dbReference type="AlphaFoldDB" id="A0AAW2WI78"/>
<reference evidence="2" key="2">
    <citation type="journal article" date="2024" name="Plant">
        <title>Genomic evolution and insights into agronomic trait innovations of Sesamum species.</title>
        <authorList>
            <person name="Miao H."/>
            <person name="Wang L."/>
            <person name="Qu L."/>
            <person name="Liu H."/>
            <person name="Sun Y."/>
            <person name="Le M."/>
            <person name="Wang Q."/>
            <person name="Wei S."/>
            <person name="Zheng Y."/>
            <person name="Lin W."/>
            <person name="Duan Y."/>
            <person name="Cao H."/>
            <person name="Xiong S."/>
            <person name="Wang X."/>
            <person name="Wei L."/>
            <person name="Li C."/>
            <person name="Ma Q."/>
            <person name="Ju M."/>
            <person name="Zhao R."/>
            <person name="Li G."/>
            <person name="Mu C."/>
            <person name="Tian Q."/>
            <person name="Mei H."/>
            <person name="Zhang T."/>
            <person name="Gao T."/>
            <person name="Zhang H."/>
        </authorList>
    </citation>
    <scope>NUCLEOTIDE SEQUENCE</scope>
    <source>
        <strain evidence="2">KEN1</strain>
    </source>
</reference>
<name>A0AAW2WI78_9LAMI</name>
<comment type="caution">
    <text evidence="2">The sequence shown here is derived from an EMBL/GenBank/DDBJ whole genome shotgun (WGS) entry which is preliminary data.</text>
</comment>
<reference evidence="2" key="1">
    <citation type="submission" date="2020-06" db="EMBL/GenBank/DDBJ databases">
        <authorList>
            <person name="Li T."/>
            <person name="Hu X."/>
            <person name="Zhang T."/>
            <person name="Song X."/>
            <person name="Zhang H."/>
            <person name="Dai N."/>
            <person name="Sheng W."/>
            <person name="Hou X."/>
            <person name="Wei L."/>
        </authorList>
    </citation>
    <scope>NUCLEOTIDE SEQUENCE</scope>
    <source>
        <strain evidence="2">KEN1</strain>
        <tissue evidence="2">Leaf</tissue>
    </source>
</reference>
<keyword evidence="1" id="KW-1133">Transmembrane helix</keyword>
<keyword evidence="1" id="KW-0472">Membrane</keyword>
<proteinExistence type="predicted"/>
<accession>A0AAW2WI78</accession>
<evidence type="ECO:0008006" key="3">
    <source>
        <dbReference type="Google" id="ProtNLM"/>
    </source>
</evidence>
<evidence type="ECO:0000313" key="2">
    <source>
        <dbReference type="EMBL" id="KAL0439676.1"/>
    </source>
</evidence>
<feature type="transmembrane region" description="Helical" evidence="1">
    <location>
        <begin position="186"/>
        <end position="211"/>
    </location>
</feature>
<sequence>MSRHLWRVIVADRSSIWVDWIIHYQLRGTSIWTVSDRSGPWGWQKLVRLRYRKKKLVRLRVSLQPCLTYSVGSGNSFSLWHDPWHDLGPLILRFPLGPRHSATSSTAPLSMVIRDGKWHWPPITDMESIDITHSLSIIHGGQDRVIWTGPGTLFSSATAYDVFHPPGPKVEWSSLLVGSLKIPRHWFILWLAILGRLSTLVTALGHSLCIVSR</sequence>
<organism evidence="2">
    <name type="scientific">Sesamum latifolium</name>
    <dbReference type="NCBI Taxonomy" id="2727402"/>
    <lineage>
        <taxon>Eukaryota</taxon>
        <taxon>Viridiplantae</taxon>
        <taxon>Streptophyta</taxon>
        <taxon>Embryophyta</taxon>
        <taxon>Tracheophyta</taxon>
        <taxon>Spermatophyta</taxon>
        <taxon>Magnoliopsida</taxon>
        <taxon>eudicotyledons</taxon>
        <taxon>Gunneridae</taxon>
        <taxon>Pentapetalae</taxon>
        <taxon>asterids</taxon>
        <taxon>lamiids</taxon>
        <taxon>Lamiales</taxon>
        <taxon>Pedaliaceae</taxon>
        <taxon>Sesamum</taxon>
    </lineage>
</organism>
<gene>
    <name evidence="2" type="ORF">Slati_2450600</name>
</gene>
<protein>
    <recommendedName>
        <fullName evidence="3">Reverse transcriptase zinc-binding domain-containing protein</fullName>
    </recommendedName>
</protein>
<keyword evidence="1" id="KW-0812">Transmembrane</keyword>
<evidence type="ECO:0000256" key="1">
    <source>
        <dbReference type="SAM" id="Phobius"/>
    </source>
</evidence>
<dbReference type="EMBL" id="JACGWN010000008">
    <property type="protein sequence ID" value="KAL0439676.1"/>
    <property type="molecule type" value="Genomic_DNA"/>
</dbReference>